<feature type="compositionally biased region" description="Polar residues" evidence="1">
    <location>
        <begin position="244"/>
        <end position="254"/>
    </location>
</feature>
<gene>
    <name evidence="2" type="ORF">LPJ64_002746</name>
</gene>
<feature type="compositionally biased region" description="Polar residues" evidence="1">
    <location>
        <begin position="111"/>
        <end position="122"/>
    </location>
</feature>
<comment type="caution">
    <text evidence="2">The sequence shown here is derived from an EMBL/GenBank/DDBJ whole genome shotgun (WGS) entry which is preliminary data.</text>
</comment>
<feature type="region of interest" description="Disordered" evidence="1">
    <location>
        <begin position="244"/>
        <end position="277"/>
    </location>
</feature>
<protein>
    <submittedName>
        <fullName evidence="2">Uncharacterized protein</fullName>
    </submittedName>
</protein>
<organism evidence="2 3">
    <name type="scientific">Coemansia asiatica</name>
    <dbReference type="NCBI Taxonomy" id="1052880"/>
    <lineage>
        <taxon>Eukaryota</taxon>
        <taxon>Fungi</taxon>
        <taxon>Fungi incertae sedis</taxon>
        <taxon>Zoopagomycota</taxon>
        <taxon>Kickxellomycotina</taxon>
        <taxon>Kickxellomycetes</taxon>
        <taxon>Kickxellales</taxon>
        <taxon>Kickxellaceae</taxon>
        <taxon>Coemansia</taxon>
    </lineage>
</organism>
<reference evidence="2" key="1">
    <citation type="submission" date="2022-07" db="EMBL/GenBank/DDBJ databases">
        <title>Phylogenomic reconstructions and comparative analyses of Kickxellomycotina fungi.</title>
        <authorList>
            <person name="Reynolds N.K."/>
            <person name="Stajich J.E."/>
            <person name="Barry K."/>
            <person name="Grigoriev I.V."/>
            <person name="Crous P."/>
            <person name="Smith M.E."/>
        </authorList>
    </citation>
    <scope>NUCLEOTIDE SEQUENCE</scope>
    <source>
        <strain evidence="2">NBRC 105413</strain>
    </source>
</reference>
<name>A0A9W8CK86_9FUNG</name>
<dbReference type="EMBL" id="JANBOH010000093">
    <property type="protein sequence ID" value="KAJ1645692.1"/>
    <property type="molecule type" value="Genomic_DNA"/>
</dbReference>
<accession>A0A9W8CK86</accession>
<dbReference type="Proteomes" id="UP001145021">
    <property type="component" value="Unassembled WGS sequence"/>
</dbReference>
<proteinExistence type="predicted"/>
<evidence type="ECO:0000256" key="1">
    <source>
        <dbReference type="SAM" id="MobiDB-lite"/>
    </source>
</evidence>
<feature type="compositionally biased region" description="Basic residues" evidence="1">
    <location>
        <begin position="86"/>
        <end position="95"/>
    </location>
</feature>
<evidence type="ECO:0000313" key="3">
    <source>
        <dbReference type="Proteomes" id="UP001145021"/>
    </source>
</evidence>
<feature type="compositionally biased region" description="Low complexity" evidence="1">
    <location>
        <begin position="123"/>
        <end position="144"/>
    </location>
</feature>
<sequence length="355" mass="39603">MDSVSDLASGLLTHEHINASSGLVSFTATPPTPVTATSQPNTTPMHDVPISTHFCSSCKKRIPFEAFQRRQNGSLYNTCTVCLTRTKQRKSHHGQQRVTTPTGTAEPRGTTRMSSDSRNQQITTSSALTPSSAPVPTPVSLAPAMPGNSDDSIRNVLENTAERRIISSNFPYCSVADDLDRIASSYDTSLLTTIPPSLPLLAPVRPPIAFPRGSQSPMRQPIPPAISTTASSSILPTQPTIASLGTRQCTSSVGHASEPPPNKRRRSDSITPSASNLMTPDAFVQLEHQRLELERQRLALDQERWREERAERLRWEQMYREQWQEEREQRKVFREREQHIWRILLSLKSLSETNM</sequence>
<evidence type="ECO:0000313" key="2">
    <source>
        <dbReference type="EMBL" id="KAJ1645692.1"/>
    </source>
</evidence>
<keyword evidence="3" id="KW-1185">Reference proteome</keyword>
<dbReference type="AlphaFoldDB" id="A0A9W8CK86"/>
<feature type="region of interest" description="Disordered" evidence="1">
    <location>
        <begin position="86"/>
        <end position="152"/>
    </location>
</feature>